<name>W3WR28_PESFW</name>
<feature type="region of interest" description="Disordered" evidence="2">
    <location>
        <begin position="165"/>
        <end position="187"/>
    </location>
</feature>
<evidence type="ECO:0000256" key="2">
    <source>
        <dbReference type="SAM" id="MobiDB-lite"/>
    </source>
</evidence>
<dbReference type="GeneID" id="19276693"/>
<dbReference type="PROSITE" id="PS50837">
    <property type="entry name" value="NACHT"/>
    <property type="match status" value="1"/>
</dbReference>
<feature type="domain" description="NACHT" evidence="3">
    <location>
        <begin position="306"/>
        <end position="472"/>
    </location>
</feature>
<evidence type="ECO:0000313" key="4">
    <source>
        <dbReference type="EMBL" id="ETS76293.1"/>
    </source>
</evidence>
<dbReference type="AlphaFoldDB" id="W3WR28"/>
<dbReference type="eggNOG" id="ENOG502SHWY">
    <property type="taxonomic scope" value="Eukaryota"/>
</dbReference>
<organism evidence="4 5">
    <name type="scientific">Pestalotiopsis fici (strain W106-1 / CGMCC3.15140)</name>
    <dbReference type="NCBI Taxonomy" id="1229662"/>
    <lineage>
        <taxon>Eukaryota</taxon>
        <taxon>Fungi</taxon>
        <taxon>Dikarya</taxon>
        <taxon>Ascomycota</taxon>
        <taxon>Pezizomycotina</taxon>
        <taxon>Sordariomycetes</taxon>
        <taxon>Xylariomycetidae</taxon>
        <taxon>Amphisphaeriales</taxon>
        <taxon>Sporocadaceae</taxon>
        <taxon>Pestalotiopsis</taxon>
    </lineage>
</organism>
<dbReference type="PANTHER" id="PTHR10039:SF5">
    <property type="entry name" value="NACHT DOMAIN-CONTAINING PROTEIN"/>
    <property type="match status" value="1"/>
</dbReference>
<dbReference type="Gene3D" id="3.40.50.300">
    <property type="entry name" value="P-loop containing nucleotide triphosphate hydrolases"/>
    <property type="match status" value="1"/>
</dbReference>
<dbReference type="Pfam" id="PF25053">
    <property type="entry name" value="DUF7791"/>
    <property type="match status" value="1"/>
</dbReference>
<keyword evidence="1" id="KW-0677">Repeat</keyword>
<dbReference type="OrthoDB" id="443402at2759"/>
<dbReference type="Pfam" id="PF24883">
    <property type="entry name" value="NPHP3_N"/>
    <property type="match status" value="1"/>
</dbReference>
<dbReference type="PANTHER" id="PTHR10039">
    <property type="entry name" value="AMELOGENIN"/>
    <property type="match status" value="1"/>
</dbReference>
<keyword evidence="5" id="KW-1185">Reference proteome</keyword>
<dbReference type="STRING" id="1229662.W3WR28"/>
<dbReference type="RefSeq" id="XP_007838452.1">
    <property type="nucleotide sequence ID" value="XM_007840261.1"/>
</dbReference>
<protein>
    <recommendedName>
        <fullName evidence="3">NACHT domain-containing protein</fullName>
    </recommendedName>
</protein>
<dbReference type="InterPro" id="IPR027417">
    <property type="entry name" value="P-loop_NTPase"/>
</dbReference>
<proteinExistence type="predicted"/>
<evidence type="ECO:0000259" key="3">
    <source>
        <dbReference type="PROSITE" id="PS50837"/>
    </source>
</evidence>
<dbReference type="InterPro" id="IPR007111">
    <property type="entry name" value="NACHT_NTPase"/>
</dbReference>
<accession>W3WR28</accession>
<dbReference type="KEGG" id="pfy:PFICI_11680"/>
<evidence type="ECO:0000313" key="5">
    <source>
        <dbReference type="Proteomes" id="UP000030651"/>
    </source>
</evidence>
<reference evidence="5" key="1">
    <citation type="journal article" date="2015" name="BMC Genomics">
        <title>Genomic and transcriptomic analysis of the endophytic fungus Pestalotiopsis fici reveals its lifestyle and high potential for synthesis of natural products.</title>
        <authorList>
            <person name="Wang X."/>
            <person name="Zhang X."/>
            <person name="Liu L."/>
            <person name="Xiang M."/>
            <person name="Wang W."/>
            <person name="Sun X."/>
            <person name="Che Y."/>
            <person name="Guo L."/>
            <person name="Liu G."/>
            <person name="Guo L."/>
            <person name="Wang C."/>
            <person name="Yin W.B."/>
            <person name="Stadler M."/>
            <person name="Zhang X."/>
            <person name="Liu X."/>
        </authorList>
    </citation>
    <scope>NUCLEOTIDE SEQUENCE [LARGE SCALE GENOMIC DNA]</scope>
    <source>
        <strain evidence="5">W106-1 / CGMCC3.15140</strain>
    </source>
</reference>
<dbReference type="InterPro" id="IPR056884">
    <property type="entry name" value="NPHP3-like_N"/>
</dbReference>
<feature type="compositionally biased region" description="Basic and acidic residues" evidence="2">
    <location>
        <begin position="174"/>
        <end position="184"/>
    </location>
</feature>
<dbReference type="Proteomes" id="UP000030651">
    <property type="component" value="Unassembled WGS sequence"/>
</dbReference>
<dbReference type="EMBL" id="KI912117">
    <property type="protein sequence ID" value="ETS76293.1"/>
    <property type="molecule type" value="Genomic_DNA"/>
</dbReference>
<evidence type="ECO:0000256" key="1">
    <source>
        <dbReference type="ARBA" id="ARBA00022737"/>
    </source>
</evidence>
<dbReference type="InterPro" id="IPR056693">
    <property type="entry name" value="DUF7791"/>
</dbReference>
<dbReference type="InParanoid" id="W3WR28"/>
<dbReference type="OMA" id="PWVVFED"/>
<dbReference type="HOGENOM" id="CLU_002341_6_1_1"/>
<sequence length="1015" mass="115277">MAEAIAALAFASNIVQFLEFGAKFAIKADQIVKAGSNSVSDLQELRHITNYLHPLLQQLNADDSSNHSSTKSSSQSRLIKLSKECSQVVEELLQTLDDAGVNDSSGRRDAIVTSFRLTWNHSKIEKLHQHIDKLSGQLAVELLISIREHSAKSLETQEAILQQLKADSRYSPPKPREHQARDAVSDLDDAPGSIMLQYIRSILQPDIATDQMTKTEDDIHRLVFQQGDYTDYGNRSGQSPLSVEMEPSRRKNVEARILSSLRYSQTADRETSIAEAYMETLQWMLKDCPTDRKDTKFREWLESSDRLYWITGKAGSGKSTLMKYISNIDGTSEGSLICQKYLQSWAGGQDHLIVASFYFWASGSSIEASQRGLFQSLLFQILKRHPGLLPKIAPRIWEAYASFGLDMNIEREKSLDEMLLSAIRELVEQQGKKVCLFVDGLDEYRGDHLKLIAIFRSFLLLPNVKICVSSRPWVVFEDNFSTAPSLMLQDFTYPDIQHFVTSQLSQNDGFARLQLREPEYATTLIDNITDKASGVFLWIILVVKSLLAGLTHDDRISDLQRRLDLLPPDLEKLYDAILDDLDPFYFGHASQYFQLLEASNNDCDVLLFSFADEERLDFALKLPIRAFTQEEKNLRTDTVKRRLNSRCKGLLEVGPQGRIQYLHRTVKDYIDGSEVRLRIDRAVEQDFECYFKLCSANLAMVKSVDDYRMEYAKECLEMAAKVKRIIPSMIQILDDLDRTMEKTLDPLSLKSFHQTTLSTAHNHLSSGKFYIGSSFLATTVRFSVVEYVRARSPAGCMAPDSDSSHEDQTQYPRNLGLDSKSSRFERMMKTAKFSTSSKAQKISKWRKGTWPLLLDAIWCDPISLPMFRCLLELGADPNLIFHRNGSTPWTAALVAMIDSCSVRCVSDDATANWEQWAPILVQFQQYGAQRDDSVCKTVYRNLNMFGNYQLSSPSLLNLGIILECVATGRKDLGLEYLNGQNDITTFQRERESQSRLPTVAIYSRRPQKGSWELSS</sequence>
<dbReference type="SUPFAM" id="SSF52540">
    <property type="entry name" value="P-loop containing nucleoside triphosphate hydrolases"/>
    <property type="match status" value="1"/>
</dbReference>
<gene>
    <name evidence="4" type="ORF">PFICI_11680</name>
</gene>